<dbReference type="GO" id="GO:0016811">
    <property type="term" value="F:hydrolase activity, acting on carbon-nitrogen (but not peptide) bonds, in linear amides"/>
    <property type="evidence" value="ECO:0007669"/>
    <property type="project" value="TreeGrafter"/>
</dbReference>
<reference evidence="1" key="1">
    <citation type="submission" date="2024-10" db="EMBL/GenBank/DDBJ databases">
        <authorList>
            <person name="Lesea H.P."/>
            <person name="Kuehl J.V."/>
            <person name="Chandonia J.-M."/>
        </authorList>
    </citation>
    <scope>NUCLEOTIDE SEQUENCE</scope>
    <source>
        <strain evidence="1">FW102-FHT14D07</strain>
    </source>
</reference>
<dbReference type="Pfam" id="PF02585">
    <property type="entry name" value="PIG-L"/>
    <property type="match status" value="1"/>
</dbReference>
<dbReference type="RefSeq" id="WP_395118618.1">
    <property type="nucleotide sequence ID" value="NZ_CP170721.1"/>
</dbReference>
<dbReference type="Gene3D" id="3.40.50.10320">
    <property type="entry name" value="LmbE-like"/>
    <property type="match status" value="1"/>
</dbReference>
<dbReference type="PANTHER" id="PTHR12993">
    <property type="entry name" value="N-ACETYLGLUCOSAMINYL-PHOSPHATIDYLINOSITOL DE-N-ACETYLASE-RELATED"/>
    <property type="match status" value="1"/>
</dbReference>
<proteinExistence type="predicted"/>
<dbReference type="InterPro" id="IPR003737">
    <property type="entry name" value="GlcNAc_PI_deacetylase-related"/>
</dbReference>
<accession>A0AB74UST7</accession>
<name>A0AB74UST7_9GAMM</name>
<dbReference type="InterPro" id="IPR024078">
    <property type="entry name" value="LmbE-like_dom_sf"/>
</dbReference>
<sequence length="328" mass="35956">MDSARGDGGPEFSASTRLLVIAPHPDDETLATGVLLQQVLAAGGEVRILLLTAGDNNPWPQRALERRWRLGAADRRRWAQRRAAELQHALAALGVPATALQSLDWPDLGVTGLLLRSTDLAVAAIRDAIDRFAPDLIAVPSLQDRHPDHSAAHVLVRLALAGHATPPALLAYLVHGDKGDRRALKMPATAAQLAGKRAALQAHRSQLALSGKRLRRMAERDETYFEPDAPMPAALPWHPPRVWWRWLRLDLVNPATSQRWAWQSAPLRHDADGTLRLQLPAAARAAPCFVRLSLDLCSPWIFDHWGWCQIQADEPTPAAGVAPLDRPS</sequence>
<dbReference type="AlphaFoldDB" id="A0AB74UST7"/>
<dbReference type="PANTHER" id="PTHR12993:SF29">
    <property type="entry name" value="BLR3841 PROTEIN"/>
    <property type="match status" value="1"/>
</dbReference>
<keyword evidence="1" id="KW-0378">Hydrolase</keyword>
<protein>
    <submittedName>
        <fullName evidence="1">PIG-L deacetylase family protein</fullName>
        <ecNumber evidence="1">3.5.1.-</ecNumber>
    </submittedName>
</protein>
<dbReference type="EC" id="3.5.1.-" evidence="1"/>
<evidence type="ECO:0000313" key="1">
    <source>
        <dbReference type="EMBL" id="XIA19788.1"/>
    </source>
</evidence>
<gene>
    <name evidence="1" type="ORF">ACFYG5_06555</name>
</gene>
<organism evidence="1">
    <name type="scientific">Rhodanobacter sp. FW102-FHT14D07</name>
    <dbReference type="NCBI Taxonomy" id="3351462"/>
    <lineage>
        <taxon>Bacteria</taxon>
        <taxon>Pseudomonadati</taxon>
        <taxon>Pseudomonadota</taxon>
        <taxon>Gammaproteobacteria</taxon>
        <taxon>Lysobacterales</taxon>
        <taxon>Rhodanobacteraceae</taxon>
        <taxon>Rhodanobacter</taxon>
    </lineage>
</organism>
<dbReference type="EMBL" id="CP170721">
    <property type="protein sequence ID" value="XIA19788.1"/>
    <property type="molecule type" value="Genomic_DNA"/>
</dbReference>
<dbReference type="SUPFAM" id="SSF102588">
    <property type="entry name" value="LmbE-like"/>
    <property type="match status" value="1"/>
</dbReference>